<feature type="compositionally biased region" description="Basic and acidic residues" evidence="1">
    <location>
        <begin position="30"/>
        <end position="40"/>
    </location>
</feature>
<organism evidence="2 3">
    <name type="scientific">Aurantiacibacter spongiae</name>
    <dbReference type="NCBI Taxonomy" id="2488860"/>
    <lineage>
        <taxon>Bacteria</taxon>
        <taxon>Pseudomonadati</taxon>
        <taxon>Pseudomonadota</taxon>
        <taxon>Alphaproteobacteria</taxon>
        <taxon>Sphingomonadales</taxon>
        <taxon>Erythrobacteraceae</taxon>
        <taxon>Aurantiacibacter</taxon>
    </lineage>
</organism>
<dbReference type="Proteomes" id="UP000275232">
    <property type="component" value="Unassembled WGS sequence"/>
</dbReference>
<accession>A0A3N5DFM0</accession>
<reference evidence="2 3" key="1">
    <citation type="submission" date="2018-11" db="EMBL/GenBank/DDBJ databases">
        <title>Erythrobacter spongiae sp. nov., isolated from a marine sponge.</title>
        <authorList>
            <person name="Zhuang L."/>
            <person name="Luo L."/>
        </authorList>
    </citation>
    <scope>NUCLEOTIDE SEQUENCE [LARGE SCALE GENOMIC DNA]</scope>
    <source>
        <strain evidence="2 3">HN-E23</strain>
    </source>
</reference>
<feature type="compositionally biased region" description="Basic and acidic residues" evidence="1">
    <location>
        <begin position="61"/>
        <end position="75"/>
    </location>
</feature>
<keyword evidence="3" id="KW-1185">Reference proteome</keyword>
<protein>
    <submittedName>
        <fullName evidence="2">Uncharacterized protein</fullName>
    </submittedName>
</protein>
<feature type="region of interest" description="Disordered" evidence="1">
    <location>
        <begin position="54"/>
        <end position="78"/>
    </location>
</feature>
<gene>
    <name evidence="2" type="ORF">EG799_01465</name>
</gene>
<sequence length="936" mass="98094">MPNFWENDPLVQDGGPQPTFVVPDPQQAVDNRRAARDDARDDAALELRRQTAAIQAAQEQRAQDEFDRKQREAAAKEQAQAAGIQDSLAQMRAVVQAAREAKDLSRNWFATGFGSETAAGISGTAARDIRARLDTIAANNAFSQLQAMRAASPTGGALGAVSERELQLLQSTISSLDPTQSDSQFRDSMDAIIANYQRVIDRLDPQQGGTRRPEMVDDVPRGTQVDIAANRILADGEFDRSAYLQNTYGITPNQEATLTAFWNANLRNPRLTPEGVKAFYREQGIDPPDDAAIAATIEQAQQSVPFGGIDTTDAESAWQQRVAQEAAAMDEVAGRLDNVDLAGHGIMAGLGDEAAGIGTAISGALQGDFNLAQNYRLGNDVQDYRLDAARERGGPLGTVAELLGNAASLGSGAVGAVPASARGAAVEGAIAGAIPGYGYGEGAGGSVSGALLGAGVGAGLGAGLYRLGAGGGSKPPTAGQRVIRAADQLNDNYGTNISPIAADVAGPTVRRATGVTAQLPLGASPIIKASENLATESQAARDSIARAVGTPQEIELAGQQALQGAQKWMASSRARVGTLYNRARNAAEGVRIPLTNARRVLDEHIAELSDTPGGSNGLDELKALSEEIGQDYTVEGIKRMRTQLRDRFASTGLRGSDIERRALQVVDAAEEDIAEGLTAAGRPEAAEAYRQAAAAYRERVQIIDNTMAPIIGRRGDDPRSGEQIMQAIGRMTRSDNAKLAKFLDALPEEDAGTVRATIISQLGRATDGAQNAAGDAFSLSRFLTEWNRMTPGAKRTLFGGEERAALDNLATVAEGTKEAQRFANFSNTGSVLGLLTTGGGVTADLASGGAFAGGQYLTARLLASPKFARWLARMPKNPDAIERHLEGLGRIAAAETAIAGDALGLQQALAAQFGGPMRLAAEEPADSRTTTAPGQQ</sequence>
<proteinExistence type="predicted"/>
<dbReference type="AlphaFoldDB" id="A0A3N5DFM0"/>
<comment type="caution">
    <text evidence="2">The sequence shown here is derived from an EMBL/GenBank/DDBJ whole genome shotgun (WGS) entry which is preliminary data.</text>
</comment>
<dbReference type="RefSeq" id="WP_158610975.1">
    <property type="nucleotide sequence ID" value="NZ_RPFZ01000001.1"/>
</dbReference>
<dbReference type="EMBL" id="RPFZ01000001">
    <property type="protein sequence ID" value="RPF70442.1"/>
    <property type="molecule type" value="Genomic_DNA"/>
</dbReference>
<evidence type="ECO:0000313" key="3">
    <source>
        <dbReference type="Proteomes" id="UP000275232"/>
    </source>
</evidence>
<name>A0A3N5DFM0_9SPHN</name>
<dbReference type="OrthoDB" id="7534726at2"/>
<feature type="region of interest" description="Disordered" evidence="1">
    <location>
        <begin position="1"/>
        <end position="40"/>
    </location>
</feature>
<evidence type="ECO:0000313" key="2">
    <source>
        <dbReference type="EMBL" id="RPF70442.1"/>
    </source>
</evidence>
<evidence type="ECO:0000256" key="1">
    <source>
        <dbReference type="SAM" id="MobiDB-lite"/>
    </source>
</evidence>